<name>A0A3P2A535_9NEIS</name>
<dbReference type="STRING" id="1121352.GCA_000620925_01466"/>
<accession>A0A3P2A535</accession>
<reference evidence="3 4" key="1">
    <citation type="submission" date="2018-11" db="EMBL/GenBank/DDBJ databases">
        <title>Genomes From Bacteria Associated with the Canine Oral Cavity: a Test Case for Automated Genome-Based Taxonomic Assignment.</title>
        <authorList>
            <person name="Coil D.A."/>
            <person name="Jospin G."/>
            <person name="Darling A.E."/>
            <person name="Wallis C."/>
            <person name="Davis I.J."/>
            <person name="Harris S."/>
            <person name="Eisen J.A."/>
            <person name="Holcombe L.J."/>
            <person name="O'Flynn C."/>
        </authorList>
    </citation>
    <scope>NUCLEOTIDE SEQUENCE [LARGE SCALE GENOMIC DNA]</scope>
    <source>
        <strain evidence="3 4">COT-280</strain>
    </source>
</reference>
<evidence type="ECO:0000313" key="3">
    <source>
        <dbReference type="EMBL" id="RRD89340.1"/>
    </source>
</evidence>
<dbReference type="EMBL" id="RQYC01000018">
    <property type="protein sequence ID" value="RRD89340.1"/>
    <property type="molecule type" value="Genomic_DNA"/>
</dbReference>
<keyword evidence="1" id="KW-0808">Transferase</keyword>
<keyword evidence="4" id="KW-1185">Reference proteome</keyword>
<comment type="caution">
    <text evidence="3">The sequence shown here is derived from an EMBL/GenBank/DDBJ whole genome shotgun (WGS) entry which is preliminary data.</text>
</comment>
<dbReference type="RefSeq" id="WP_124795819.1">
    <property type="nucleotide sequence ID" value="NZ_RQYC01000018.1"/>
</dbReference>
<dbReference type="OrthoDB" id="767964at2"/>
<evidence type="ECO:0000259" key="2">
    <source>
        <dbReference type="SMART" id="SM00672"/>
    </source>
</evidence>
<dbReference type="AlphaFoldDB" id="A0A3P2A535"/>
<dbReference type="SMART" id="SM00672">
    <property type="entry name" value="CAP10"/>
    <property type="match status" value="1"/>
</dbReference>
<protein>
    <submittedName>
        <fullName evidence="3">Lipopolysaccharide A protein</fullName>
    </submittedName>
</protein>
<feature type="domain" description="Glycosyl transferase CAP10" evidence="2">
    <location>
        <begin position="101"/>
        <end position="302"/>
    </location>
</feature>
<dbReference type="PANTHER" id="PTHR12203:SF35">
    <property type="entry name" value="PROTEIN O-GLUCOSYLTRANSFERASE 1"/>
    <property type="match status" value="1"/>
</dbReference>
<dbReference type="Pfam" id="PF05686">
    <property type="entry name" value="Glyco_transf_90"/>
    <property type="match status" value="1"/>
</dbReference>
<sequence length="319" mass="37096">MKPNIYHRRLHKFAYYVRHAHLGVLPAAWLARDGDAVCAELQRLPADERQHIEQRVAYYNQLTGKHALSGSIKYTGAFKKRGYSAYFYDLAALLRYFPAGLPFDCEFGDVIHVPPQPAFVKSRPIGGDNARSVLLKLDSVRHFYIVPDPYPFEQKQDTLVWRGAAHQPQRMRFLERFHNHPLCDVGCVHRKSAGQPYFRPFLSVAEQLRHRFVLSIEGNDVATNLKWILASQSLCLMTPPRYETWLMEGRLQPHIHYVPLAEDYGDLDEKLRFYRSHPHAAQKIIAAANEWMRPFADAKRERLVSLLVMKHYFEHTFAD</sequence>
<evidence type="ECO:0000313" key="4">
    <source>
        <dbReference type="Proteomes" id="UP000269923"/>
    </source>
</evidence>
<evidence type="ECO:0000256" key="1">
    <source>
        <dbReference type="ARBA" id="ARBA00022679"/>
    </source>
</evidence>
<organism evidence="3 4">
    <name type="scientific">Conchiformibius steedae</name>
    <dbReference type="NCBI Taxonomy" id="153493"/>
    <lineage>
        <taxon>Bacteria</taxon>
        <taxon>Pseudomonadati</taxon>
        <taxon>Pseudomonadota</taxon>
        <taxon>Betaproteobacteria</taxon>
        <taxon>Neisseriales</taxon>
        <taxon>Neisseriaceae</taxon>
        <taxon>Conchiformibius</taxon>
    </lineage>
</organism>
<proteinExistence type="predicted"/>
<gene>
    <name evidence="3" type="ORF">EII21_09150</name>
</gene>
<dbReference type="GO" id="GO:0016740">
    <property type="term" value="F:transferase activity"/>
    <property type="evidence" value="ECO:0007669"/>
    <property type="project" value="UniProtKB-KW"/>
</dbReference>
<dbReference type="InterPro" id="IPR051091">
    <property type="entry name" value="O-Glucosyltr/Glycosyltrsf_90"/>
</dbReference>
<dbReference type="Proteomes" id="UP000269923">
    <property type="component" value="Unassembled WGS sequence"/>
</dbReference>
<dbReference type="PANTHER" id="PTHR12203">
    <property type="entry name" value="KDEL LYS-ASP-GLU-LEU CONTAINING - RELATED"/>
    <property type="match status" value="1"/>
</dbReference>
<dbReference type="InterPro" id="IPR006598">
    <property type="entry name" value="CAP10"/>
</dbReference>